<dbReference type="EMBL" id="PGCJ01000172">
    <property type="protein sequence ID" value="PLW41152.1"/>
    <property type="molecule type" value="Genomic_DNA"/>
</dbReference>
<keyword evidence="2" id="KW-1185">Reference proteome</keyword>
<name>A0A2N5UTQ9_9BASI</name>
<sequence>MSTCVAVPSTHQRVLISGVGAKYGWGIGVHDFLIGYPGTTSQYPSRSRPTAWQVLDLLAKKVQYLLAK</sequence>
<reference evidence="1 2" key="1">
    <citation type="submission" date="2017-11" db="EMBL/GenBank/DDBJ databases">
        <title>De novo assembly and phasing of dikaryotic genomes from two isolates of Puccinia coronata f. sp. avenae, the causal agent of oat crown rust.</title>
        <authorList>
            <person name="Miller M.E."/>
            <person name="Zhang Y."/>
            <person name="Omidvar V."/>
            <person name="Sperschneider J."/>
            <person name="Schwessinger B."/>
            <person name="Raley C."/>
            <person name="Palmer J.M."/>
            <person name="Garnica D."/>
            <person name="Upadhyaya N."/>
            <person name="Rathjen J."/>
            <person name="Taylor J.M."/>
            <person name="Park R.F."/>
            <person name="Dodds P.N."/>
            <person name="Hirsch C.D."/>
            <person name="Kianian S.F."/>
            <person name="Figueroa M."/>
        </authorList>
    </citation>
    <scope>NUCLEOTIDE SEQUENCE [LARGE SCALE GENOMIC DNA]</scope>
    <source>
        <strain evidence="1">12NC29</strain>
    </source>
</reference>
<evidence type="ECO:0000313" key="1">
    <source>
        <dbReference type="EMBL" id="PLW41152.1"/>
    </source>
</evidence>
<proteinExistence type="predicted"/>
<gene>
    <name evidence="1" type="ORF">PCANC_12371</name>
</gene>
<dbReference type="AlphaFoldDB" id="A0A2N5UTQ9"/>
<dbReference type="Proteomes" id="UP000235388">
    <property type="component" value="Unassembled WGS sequence"/>
</dbReference>
<accession>A0A2N5UTQ9</accession>
<protein>
    <submittedName>
        <fullName evidence="1">Uncharacterized protein</fullName>
    </submittedName>
</protein>
<organism evidence="1 2">
    <name type="scientific">Puccinia coronata f. sp. avenae</name>
    <dbReference type="NCBI Taxonomy" id="200324"/>
    <lineage>
        <taxon>Eukaryota</taxon>
        <taxon>Fungi</taxon>
        <taxon>Dikarya</taxon>
        <taxon>Basidiomycota</taxon>
        <taxon>Pucciniomycotina</taxon>
        <taxon>Pucciniomycetes</taxon>
        <taxon>Pucciniales</taxon>
        <taxon>Pucciniaceae</taxon>
        <taxon>Puccinia</taxon>
    </lineage>
</organism>
<comment type="caution">
    <text evidence="1">The sequence shown here is derived from an EMBL/GenBank/DDBJ whole genome shotgun (WGS) entry which is preliminary data.</text>
</comment>
<evidence type="ECO:0000313" key="2">
    <source>
        <dbReference type="Proteomes" id="UP000235388"/>
    </source>
</evidence>